<evidence type="ECO:0000256" key="2">
    <source>
        <dbReference type="SAM" id="MobiDB-lite"/>
    </source>
</evidence>
<dbReference type="Proteomes" id="UP000238634">
    <property type="component" value="Unassembled WGS sequence"/>
</dbReference>
<evidence type="ECO:0000256" key="1">
    <source>
        <dbReference type="SAM" id="Coils"/>
    </source>
</evidence>
<reference evidence="4 5" key="2">
    <citation type="submission" date="2018-03" db="EMBL/GenBank/DDBJ databases">
        <title>The ancient ancestry and fast evolution of plastids.</title>
        <authorList>
            <person name="Moore K.R."/>
            <person name="Magnabosco C."/>
            <person name="Momper L."/>
            <person name="Gold D.A."/>
            <person name="Bosak T."/>
            <person name="Fournier G.P."/>
        </authorList>
    </citation>
    <scope>NUCLEOTIDE SEQUENCE [LARGE SCALE GENOMIC DNA]</scope>
    <source>
        <strain evidence="4 5">ULC007</strain>
    </source>
</reference>
<dbReference type="STRING" id="1920490.GCA_001895925_02555"/>
<feature type="compositionally biased region" description="Low complexity" evidence="2">
    <location>
        <begin position="177"/>
        <end position="207"/>
    </location>
</feature>
<feature type="compositionally biased region" description="Polar residues" evidence="2">
    <location>
        <begin position="145"/>
        <end position="165"/>
    </location>
</feature>
<feature type="coiled-coil region" evidence="1">
    <location>
        <begin position="78"/>
        <end position="105"/>
    </location>
</feature>
<sequence length="207" mass="21380">MLKSASLIKQATCGFVLLGAIAGCTPLPSSSSLGQESPRPVKPLPAETLIRSAGTPSYRLSPNPTGAKSSPTKVKLSAAEMASQLQQAEDKAISAENLAQSAQSKEDWNLVINQWNRAIALLPPLSSAGAQKANVQQKRADYQSKLANAQQKAKTNPRQLVTGGSQPIGKGIPLIIAPDSPDPKTASPSPTASPASPSLSASPPSKN</sequence>
<feature type="compositionally biased region" description="Polar residues" evidence="2">
    <location>
        <begin position="54"/>
        <end position="72"/>
    </location>
</feature>
<proteinExistence type="predicted"/>
<accession>A0A2T1DJ42</accession>
<evidence type="ECO:0000256" key="3">
    <source>
        <dbReference type="SAM" id="SignalP"/>
    </source>
</evidence>
<feature type="chain" id="PRO_5015445475" evidence="3">
    <location>
        <begin position="23"/>
        <end position="207"/>
    </location>
</feature>
<name>A0A2T1DJ42_9CYAN</name>
<keyword evidence="5" id="KW-1185">Reference proteome</keyword>
<dbReference type="RefSeq" id="WP_073069998.1">
    <property type="nucleotide sequence ID" value="NZ_MPPI01000005.1"/>
</dbReference>
<dbReference type="OrthoDB" id="513120at2"/>
<feature type="region of interest" description="Disordered" evidence="2">
    <location>
        <begin position="132"/>
        <end position="207"/>
    </location>
</feature>
<reference evidence="4 5" key="1">
    <citation type="submission" date="2018-02" db="EMBL/GenBank/DDBJ databases">
        <authorList>
            <person name="Cohen D.B."/>
            <person name="Kent A.D."/>
        </authorList>
    </citation>
    <scope>NUCLEOTIDE SEQUENCE [LARGE SCALE GENOMIC DNA]</scope>
    <source>
        <strain evidence="4 5">ULC007</strain>
    </source>
</reference>
<evidence type="ECO:0000313" key="4">
    <source>
        <dbReference type="EMBL" id="PSB20529.1"/>
    </source>
</evidence>
<evidence type="ECO:0000313" key="5">
    <source>
        <dbReference type="Proteomes" id="UP000238634"/>
    </source>
</evidence>
<dbReference type="AlphaFoldDB" id="A0A2T1DJ42"/>
<keyword evidence="1" id="KW-0175">Coiled coil</keyword>
<dbReference type="EMBL" id="PVWG01000005">
    <property type="protein sequence ID" value="PSB20529.1"/>
    <property type="molecule type" value="Genomic_DNA"/>
</dbReference>
<gene>
    <name evidence="4" type="ORF">C7B65_06380</name>
</gene>
<comment type="caution">
    <text evidence="4">The sequence shown here is derived from an EMBL/GenBank/DDBJ whole genome shotgun (WGS) entry which is preliminary data.</text>
</comment>
<dbReference type="PROSITE" id="PS51257">
    <property type="entry name" value="PROKAR_LIPOPROTEIN"/>
    <property type="match status" value="1"/>
</dbReference>
<protein>
    <submittedName>
        <fullName evidence="4">Uncharacterized protein</fullName>
    </submittedName>
</protein>
<feature type="signal peptide" evidence="3">
    <location>
        <begin position="1"/>
        <end position="22"/>
    </location>
</feature>
<organism evidence="4 5">
    <name type="scientific">Phormidesmis priestleyi ULC007</name>
    <dbReference type="NCBI Taxonomy" id="1920490"/>
    <lineage>
        <taxon>Bacteria</taxon>
        <taxon>Bacillati</taxon>
        <taxon>Cyanobacteriota</taxon>
        <taxon>Cyanophyceae</taxon>
        <taxon>Leptolyngbyales</taxon>
        <taxon>Leptolyngbyaceae</taxon>
        <taxon>Phormidesmis</taxon>
    </lineage>
</organism>
<keyword evidence="3" id="KW-0732">Signal</keyword>
<feature type="region of interest" description="Disordered" evidence="2">
    <location>
        <begin position="29"/>
        <end position="72"/>
    </location>
</feature>